<feature type="region of interest" description="Disordered" evidence="3">
    <location>
        <begin position="221"/>
        <end position="302"/>
    </location>
</feature>
<dbReference type="Pfam" id="PF24568">
    <property type="entry name" value="CC_PcsB"/>
    <property type="match status" value="1"/>
</dbReference>
<feature type="compositionally biased region" description="Low complexity" evidence="3">
    <location>
        <begin position="248"/>
        <end position="265"/>
    </location>
</feature>
<evidence type="ECO:0000256" key="4">
    <source>
        <dbReference type="SAM" id="SignalP"/>
    </source>
</evidence>
<keyword evidence="8" id="KW-1185">Reference proteome</keyword>
<dbReference type="InterPro" id="IPR010611">
    <property type="entry name" value="3D_dom"/>
</dbReference>
<dbReference type="RefSeq" id="WP_016184741.1">
    <property type="nucleotide sequence ID" value="NZ_ASWO01000001.1"/>
</dbReference>
<proteinExistence type="predicted"/>
<evidence type="ECO:0000256" key="2">
    <source>
        <dbReference type="SAM" id="Coils"/>
    </source>
</evidence>
<name>S0KXH7_9ENTE</name>
<accession>S0KXH7</accession>
<feature type="compositionally biased region" description="Low complexity" evidence="3">
    <location>
        <begin position="286"/>
        <end position="302"/>
    </location>
</feature>
<dbReference type="InterPro" id="IPR036908">
    <property type="entry name" value="RlpA-like_sf"/>
</dbReference>
<feature type="signal peptide" evidence="4">
    <location>
        <begin position="1"/>
        <end position="22"/>
    </location>
</feature>
<dbReference type="Proteomes" id="UP000015961">
    <property type="component" value="Unassembled WGS sequence"/>
</dbReference>
<dbReference type="PANTHER" id="PTHR39160:SF6">
    <property type="entry name" value="CELL WALL-BINDING PROTEIN YOCH"/>
    <property type="match status" value="1"/>
</dbReference>
<dbReference type="InterPro" id="IPR051933">
    <property type="entry name" value="Resuscitation_pf_RpfB"/>
</dbReference>
<dbReference type="eggNOG" id="COG3883">
    <property type="taxonomic scope" value="Bacteria"/>
</dbReference>
<comment type="caution">
    <text evidence="7">The sequence shown here is derived from an EMBL/GenBank/DDBJ whole genome shotgun (WGS) entry which is preliminary data.</text>
</comment>
<evidence type="ECO:0000313" key="7">
    <source>
        <dbReference type="EMBL" id="EOT87189.1"/>
    </source>
</evidence>
<dbReference type="PATRIC" id="fig|1140003.3.peg.244"/>
<feature type="coiled-coil region" evidence="2">
    <location>
        <begin position="29"/>
        <end position="91"/>
    </location>
</feature>
<feature type="domain" description="Peptidoglycan hydrolase PcsB coiled-coil" evidence="6">
    <location>
        <begin position="85"/>
        <end position="158"/>
    </location>
</feature>
<dbReference type="OrthoDB" id="9798935at2"/>
<dbReference type="eggNOG" id="COG3584">
    <property type="taxonomic scope" value="Bacteria"/>
</dbReference>
<reference evidence="7 8" key="1">
    <citation type="submission" date="2013-03" db="EMBL/GenBank/DDBJ databases">
        <title>The Genome Sequence of Enterococcus sulfureus ATCC_49903 (PacBio/Illumina hybrid assembly).</title>
        <authorList>
            <consortium name="The Broad Institute Genomics Platform"/>
            <consortium name="The Broad Institute Genome Sequencing Center for Infectious Disease"/>
            <person name="Earl A."/>
            <person name="Russ C."/>
            <person name="Gilmore M."/>
            <person name="Surin D."/>
            <person name="Walker B."/>
            <person name="Young S."/>
            <person name="Zeng Q."/>
            <person name="Gargeya S."/>
            <person name="Fitzgerald M."/>
            <person name="Haas B."/>
            <person name="Abouelleil A."/>
            <person name="Allen A.W."/>
            <person name="Alvarado L."/>
            <person name="Arachchi H.M."/>
            <person name="Berlin A.M."/>
            <person name="Chapman S.B."/>
            <person name="Gainer-Dewar J."/>
            <person name="Goldberg J."/>
            <person name="Griggs A."/>
            <person name="Gujja S."/>
            <person name="Hansen M."/>
            <person name="Howarth C."/>
            <person name="Imamovic A."/>
            <person name="Ireland A."/>
            <person name="Larimer J."/>
            <person name="McCowan C."/>
            <person name="Murphy C."/>
            <person name="Pearson M."/>
            <person name="Poon T.W."/>
            <person name="Priest M."/>
            <person name="Roberts A."/>
            <person name="Saif S."/>
            <person name="Shea T."/>
            <person name="Sisk P."/>
            <person name="Sykes S."/>
            <person name="Wortman J."/>
            <person name="Nusbaum C."/>
            <person name="Birren B."/>
        </authorList>
    </citation>
    <scope>NUCLEOTIDE SEQUENCE [LARGE SCALE GENOMIC DNA]</scope>
    <source>
        <strain evidence="7 8">ATCC 49903</strain>
    </source>
</reference>
<dbReference type="SUPFAM" id="SSF50685">
    <property type="entry name" value="Barwin-like endoglucanases"/>
    <property type="match status" value="1"/>
</dbReference>
<dbReference type="GO" id="GO:0004553">
    <property type="term" value="F:hydrolase activity, hydrolyzing O-glycosyl compounds"/>
    <property type="evidence" value="ECO:0007669"/>
    <property type="project" value="InterPro"/>
</dbReference>
<sequence length="398" mass="43072">MKRKHLLASVITVMGIQLIAPAMIQAESLDTLNQQEEQVTKQSQEISTEVQAALTEVNDAYQQVTNLQTQIADNQEKLATLTTDIQKTQETVQKRKAVVAERLKSIQINQASESKLEMLLNAKSIQDFVNGVYAITVMQQSEKATIDSLNEATQKLEDLKEDAQTTQTTLEANQAELTDKAQTLDTKVAALQTELADKQDQLAQIASSKLVEESRLKAEAERAAKEKAEQEAQAKAQAEEAQKEQAAKEAAAQKASEKAAQATAETSKEETKTVATETKPTETPKAETSTPTETPATETPATNGKVVYVQATAYSRAEPGSSNFTFNGIDLRQNPQVIAVDPSVIPIGSIVNVEGYGTAIAADTGGAIKGNIIDVHFPTVEQCTAWGRKFNVKVTILN</sequence>
<protein>
    <submittedName>
        <fullName evidence="7">Uncharacterized protein</fullName>
    </submittedName>
</protein>
<evidence type="ECO:0000256" key="1">
    <source>
        <dbReference type="ARBA" id="ARBA00022729"/>
    </source>
</evidence>
<keyword evidence="1 4" id="KW-0732">Signal</keyword>
<dbReference type="Pfam" id="PF06725">
    <property type="entry name" value="3D"/>
    <property type="match status" value="1"/>
</dbReference>
<feature type="compositionally biased region" description="Basic and acidic residues" evidence="3">
    <location>
        <begin position="221"/>
        <end position="247"/>
    </location>
</feature>
<evidence type="ECO:0000313" key="8">
    <source>
        <dbReference type="Proteomes" id="UP000015961"/>
    </source>
</evidence>
<keyword evidence="2" id="KW-0175">Coiled coil</keyword>
<dbReference type="EMBL" id="ASWO01000001">
    <property type="protein sequence ID" value="EOT87189.1"/>
    <property type="molecule type" value="Genomic_DNA"/>
</dbReference>
<feature type="domain" description="3D" evidence="5">
    <location>
        <begin position="337"/>
        <end position="398"/>
    </location>
</feature>
<organism evidence="7 8">
    <name type="scientific">Enterococcus sulfureus ATCC 49903</name>
    <dbReference type="NCBI Taxonomy" id="1140003"/>
    <lineage>
        <taxon>Bacteria</taxon>
        <taxon>Bacillati</taxon>
        <taxon>Bacillota</taxon>
        <taxon>Bacilli</taxon>
        <taxon>Lactobacillales</taxon>
        <taxon>Enterococcaceae</taxon>
        <taxon>Enterococcus</taxon>
    </lineage>
</organism>
<evidence type="ECO:0000259" key="6">
    <source>
        <dbReference type="Pfam" id="PF24568"/>
    </source>
</evidence>
<dbReference type="GO" id="GO:0019867">
    <property type="term" value="C:outer membrane"/>
    <property type="evidence" value="ECO:0007669"/>
    <property type="project" value="InterPro"/>
</dbReference>
<gene>
    <name evidence="7" type="ORF">I573_00245</name>
</gene>
<evidence type="ECO:0000256" key="3">
    <source>
        <dbReference type="SAM" id="MobiDB-lite"/>
    </source>
</evidence>
<dbReference type="InterPro" id="IPR057309">
    <property type="entry name" value="PcsB_CC"/>
</dbReference>
<feature type="chain" id="PRO_5038725762" evidence="4">
    <location>
        <begin position="23"/>
        <end position="398"/>
    </location>
</feature>
<dbReference type="Gene3D" id="6.10.250.3150">
    <property type="match status" value="1"/>
</dbReference>
<dbReference type="GO" id="GO:0009254">
    <property type="term" value="P:peptidoglycan turnover"/>
    <property type="evidence" value="ECO:0007669"/>
    <property type="project" value="InterPro"/>
</dbReference>
<dbReference type="STRING" id="1140003.OMY_00250"/>
<dbReference type="AlphaFoldDB" id="S0KXH7"/>
<evidence type="ECO:0000259" key="5">
    <source>
        <dbReference type="Pfam" id="PF06725"/>
    </source>
</evidence>
<dbReference type="CDD" id="cd22786">
    <property type="entry name" value="DPBB_YuiC-like"/>
    <property type="match status" value="1"/>
</dbReference>
<dbReference type="PANTHER" id="PTHR39160">
    <property type="entry name" value="CELL WALL-BINDING PROTEIN YOCH"/>
    <property type="match status" value="1"/>
</dbReference>